<sequence length="374" mass="40020">MRIPLLLLAGGLCLSAEAPAVTWHGALWASATATDRDTPDGSLFLRPLDASAGSFALDGVQLSADVALAEGWAFRFTALGGRMARNLNLASGSSHDGDLAWPEAYVSWTRGADTLKAGRMYTPLGMEVLDGTQTVTASRGLLFTYALPFAQVGLAWHHAFSPSWSADLWVINGEDRLQDNNRGKTVGLGVTWNRGGSPDHFVTLMGFTGPEQDGLGASAGTGAEGRKRSRVSLSGQWVLDRLTLQFEGDAAREDLAPGTLVHGGLRDRATWNGAGLIARYRLTEAWALFGRAEALNDDTGLRLACDPTLAAVLPPTQGVDLQATAFCLGVERRWKQAFTRLEVRRDALNFKVSDAAGRTFKDALSATWQVGASF</sequence>
<dbReference type="SUPFAM" id="SSF56935">
    <property type="entry name" value="Porins"/>
    <property type="match status" value="1"/>
</dbReference>
<evidence type="ECO:0008006" key="4">
    <source>
        <dbReference type="Google" id="ProtNLM"/>
    </source>
</evidence>
<evidence type="ECO:0000256" key="1">
    <source>
        <dbReference type="SAM" id="SignalP"/>
    </source>
</evidence>
<dbReference type="Gene3D" id="2.40.160.10">
    <property type="entry name" value="Porin"/>
    <property type="match status" value="1"/>
</dbReference>
<evidence type="ECO:0000313" key="3">
    <source>
        <dbReference type="Proteomes" id="UP001228113"/>
    </source>
</evidence>
<name>A0AA48KB12_9BACT</name>
<feature type="chain" id="PRO_5041381576" description="Porin" evidence="1">
    <location>
        <begin position="21"/>
        <end position="374"/>
    </location>
</feature>
<reference evidence="2" key="1">
    <citation type="journal article" date="2023" name="Int. J. Syst. Evol. Microbiol.">
        <title>Mesoterricola silvestris gen. nov., sp. nov., Mesoterricola sediminis sp. nov., Geothrix oryzae sp. nov., Geothrix edaphica sp. nov., Geothrix rubra sp. nov., and Geothrix limicola sp. nov., six novel members of Acidobacteriota isolated from soils.</title>
        <authorList>
            <person name="Itoh H."/>
            <person name="Sugisawa Y."/>
            <person name="Mise K."/>
            <person name="Xu Z."/>
            <person name="Kuniyasu M."/>
            <person name="Ushijima N."/>
            <person name="Kawano K."/>
            <person name="Kobayashi E."/>
            <person name="Shiratori Y."/>
            <person name="Masuda Y."/>
            <person name="Senoo K."/>
        </authorList>
    </citation>
    <scope>NUCLEOTIDE SEQUENCE</scope>
    <source>
        <strain evidence="2">W786</strain>
    </source>
</reference>
<protein>
    <recommendedName>
        <fullName evidence="4">Porin</fullName>
    </recommendedName>
</protein>
<dbReference type="AlphaFoldDB" id="A0AA48KB12"/>
<dbReference type="RefSeq" id="WP_243331322.1">
    <property type="nucleotide sequence ID" value="NZ_AP027081.1"/>
</dbReference>
<organism evidence="2 3">
    <name type="scientific">Mesoterricola sediminis</name>
    <dbReference type="NCBI Taxonomy" id="2927980"/>
    <lineage>
        <taxon>Bacteria</taxon>
        <taxon>Pseudomonadati</taxon>
        <taxon>Acidobacteriota</taxon>
        <taxon>Holophagae</taxon>
        <taxon>Holophagales</taxon>
        <taxon>Holophagaceae</taxon>
        <taxon>Mesoterricola</taxon>
    </lineage>
</organism>
<evidence type="ECO:0000313" key="2">
    <source>
        <dbReference type="EMBL" id="BDU75634.1"/>
    </source>
</evidence>
<dbReference type="InterPro" id="IPR011486">
    <property type="entry name" value="BBP2"/>
</dbReference>
<feature type="signal peptide" evidence="1">
    <location>
        <begin position="1"/>
        <end position="20"/>
    </location>
</feature>
<keyword evidence="3" id="KW-1185">Reference proteome</keyword>
<dbReference type="Pfam" id="PF07642">
    <property type="entry name" value="BBP2"/>
    <property type="match status" value="1"/>
</dbReference>
<proteinExistence type="predicted"/>
<dbReference type="Proteomes" id="UP001228113">
    <property type="component" value="Chromosome"/>
</dbReference>
<accession>A0AA48KB12</accession>
<dbReference type="KEGG" id="msea:METESE_05920"/>
<gene>
    <name evidence="2" type="ORF">METESE_05920</name>
</gene>
<dbReference type="InterPro" id="IPR023614">
    <property type="entry name" value="Porin_dom_sf"/>
</dbReference>
<dbReference type="EMBL" id="AP027081">
    <property type="protein sequence ID" value="BDU75634.1"/>
    <property type="molecule type" value="Genomic_DNA"/>
</dbReference>
<keyword evidence="1" id="KW-0732">Signal</keyword>